<dbReference type="RefSeq" id="WP_075831512.1">
    <property type="nucleotide sequence ID" value="NZ_MSTI01000058.1"/>
</dbReference>
<organism evidence="2 3">
    <name type="scientific">Deinococcus marmoris</name>
    <dbReference type="NCBI Taxonomy" id="249408"/>
    <lineage>
        <taxon>Bacteria</taxon>
        <taxon>Thermotogati</taxon>
        <taxon>Deinococcota</taxon>
        <taxon>Deinococci</taxon>
        <taxon>Deinococcales</taxon>
        <taxon>Deinococcaceae</taxon>
        <taxon>Deinococcus</taxon>
    </lineage>
</organism>
<dbReference type="OrthoDB" id="5241899at2"/>
<keyword evidence="3" id="KW-1185">Reference proteome</keyword>
<dbReference type="Proteomes" id="UP000186607">
    <property type="component" value="Unassembled WGS sequence"/>
</dbReference>
<proteinExistence type="predicted"/>
<feature type="transmembrane region" description="Helical" evidence="1">
    <location>
        <begin position="137"/>
        <end position="156"/>
    </location>
</feature>
<evidence type="ECO:0000313" key="3">
    <source>
        <dbReference type="Proteomes" id="UP000186607"/>
    </source>
</evidence>
<feature type="transmembrane region" description="Helical" evidence="1">
    <location>
        <begin position="316"/>
        <end position="338"/>
    </location>
</feature>
<sequence>MTTAPPSLQAAQAPAPAAAYRATPTQNLVTIALAWWLLGGLFLDGWAHNNLGESLETFFTPWHAVFYSGFLSVAGWCLYLASRGWRMGRRGLAAFPDGYSLAALGVPLFGLGGLGDLTWHTVFGIEVGIEALLSPTHLLLFAGGSLIAASPLNAAWQSPTGRRAPLPLRWAAVLSATSLLAFTAFMRMYMWGLLSVPQGLGWVQTRGELSAVLLTALMLAAPVLLLLRRFALPFGAITVMYTLTNLGMALMLAPGDWRLPAVALGCGLLADVLCVLLRPSPSRVWAFRAFAVLLPLAVWVPYLGGAVRLGLSNLSLELWLGVAVMTGLGGLALSALVLPPALPVAALEDEG</sequence>
<feature type="transmembrane region" description="Helical" evidence="1">
    <location>
        <begin position="209"/>
        <end position="227"/>
    </location>
</feature>
<name>A0A1U7P0Q0_9DEIO</name>
<accession>A0A1U7P0Q0</accession>
<feature type="transmembrane region" description="Helical" evidence="1">
    <location>
        <begin position="28"/>
        <end position="47"/>
    </location>
</feature>
<evidence type="ECO:0000313" key="2">
    <source>
        <dbReference type="EMBL" id="OLV18736.1"/>
    </source>
</evidence>
<feature type="transmembrane region" description="Helical" evidence="1">
    <location>
        <begin position="259"/>
        <end position="277"/>
    </location>
</feature>
<feature type="transmembrane region" description="Helical" evidence="1">
    <location>
        <begin position="234"/>
        <end position="253"/>
    </location>
</feature>
<comment type="caution">
    <text evidence="2">The sequence shown here is derived from an EMBL/GenBank/DDBJ whole genome shotgun (WGS) entry which is preliminary data.</text>
</comment>
<dbReference type="EMBL" id="MSTI01000058">
    <property type="protein sequence ID" value="OLV18736.1"/>
    <property type="molecule type" value="Genomic_DNA"/>
</dbReference>
<reference evidence="2 3" key="1">
    <citation type="submission" date="2017-01" db="EMBL/GenBank/DDBJ databases">
        <title>Genome Analysis of Deinococcus marmoris KOPRI26562.</title>
        <authorList>
            <person name="Kim J.H."/>
            <person name="Oh H.-M."/>
        </authorList>
    </citation>
    <scope>NUCLEOTIDE SEQUENCE [LARGE SCALE GENOMIC DNA]</scope>
    <source>
        <strain evidence="2 3">KOPRI26562</strain>
    </source>
</reference>
<feature type="transmembrane region" description="Helical" evidence="1">
    <location>
        <begin position="168"/>
        <end position="189"/>
    </location>
</feature>
<keyword evidence="1" id="KW-0472">Membrane</keyword>
<gene>
    <name evidence="2" type="ORF">BOO71_0004915</name>
</gene>
<feature type="transmembrane region" description="Helical" evidence="1">
    <location>
        <begin position="59"/>
        <end position="81"/>
    </location>
</feature>
<keyword evidence="1" id="KW-0812">Transmembrane</keyword>
<keyword evidence="1" id="KW-1133">Transmembrane helix</keyword>
<feature type="transmembrane region" description="Helical" evidence="1">
    <location>
        <begin position="101"/>
        <end position="125"/>
    </location>
</feature>
<protein>
    <submittedName>
        <fullName evidence="2">Uncharacterized protein</fullName>
    </submittedName>
</protein>
<feature type="transmembrane region" description="Helical" evidence="1">
    <location>
        <begin position="284"/>
        <end position="304"/>
    </location>
</feature>
<evidence type="ECO:0000256" key="1">
    <source>
        <dbReference type="SAM" id="Phobius"/>
    </source>
</evidence>
<dbReference type="AlphaFoldDB" id="A0A1U7P0Q0"/>
<dbReference type="eggNOG" id="ENOG5031Y5Z">
    <property type="taxonomic scope" value="Bacteria"/>
</dbReference>